<dbReference type="Proteomes" id="UP000515518">
    <property type="component" value="Chromosome"/>
</dbReference>
<accession>A0A7G6RJ59</accession>
<sequence length="69" mass="7566">MRNIRHDLGQRGIGLDLAFDGGGDEIETGIGPEILQLFLDLDEFFGLGGLIRCDHLIMAIELGGEAKRR</sequence>
<name>A0A7G6RJ59_RHILV</name>
<evidence type="ECO:0000313" key="2">
    <source>
        <dbReference type="Proteomes" id="UP000515518"/>
    </source>
</evidence>
<organism evidence="1 2">
    <name type="scientific">Rhizobium leguminosarum bv. viciae</name>
    <dbReference type="NCBI Taxonomy" id="387"/>
    <lineage>
        <taxon>Bacteria</taxon>
        <taxon>Pseudomonadati</taxon>
        <taxon>Pseudomonadota</taxon>
        <taxon>Alphaproteobacteria</taxon>
        <taxon>Hyphomicrobiales</taxon>
        <taxon>Rhizobiaceae</taxon>
        <taxon>Rhizobium/Agrobacterium group</taxon>
        <taxon>Rhizobium</taxon>
    </lineage>
</organism>
<reference evidence="2" key="1">
    <citation type="journal article" date="2020" name="Mol. Plant Microbe">
        <title>Rhizobial microsymbionts of the narrowly endemic Oxytropis species growing in Kamchatka are characterized by significant genetic diversity and possess a set of genes that are associated with T3SS and T6SS secretion systems and can affect the development of symbiosis.</title>
        <authorList>
            <person name="Safronova V."/>
            <person name="Guro P."/>
            <person name="Sazanova A."/>
            <person name="Kuznetsova I."/>
            <person name="Belimov A."/>
            <person name="Yakubov V."/>
            <person name="Chirak E."/>
            <person name="Afonin A."/>
            <person name="Gogolev Y."/>
            <person name="Andronov E."/>
            <person name="Tikhonovich I."/>
        </authorList>
    </citation>
    <scope>NUCLEOTIDE SEQUENCE [LARGE SCALE GENOMIC DNA]</scope>
    <source>
        <strain evidence="2">RCAM0610</strain>
    </source>
</reference>
<protein>
    <submittedName>
        <fullName evidence="1">Uncharacterized protein</fullName>
    </submittedName>
</protein>
<proteinExistence type="predicted"/>
<dbReference type="AlphaFoldDB" id="A0A7G6RJ59"/>
<evidence type="ECO:0000313" key="1">
    <source>
        <dbReference type="EMBL" id="QND42291.1"/>
    </source>
</evidence>
<dbReference type="EMBL" id="CP050549">
    <property type="protein sequence ID" value="QND42291.1"/>
    <property type="molecule type" value="Genomic_DNA"/>
</dbReference>
<gene>
    <name evidence="1" type="ORF">HB770_10480</name>
</gene>